<comment type="caution">
    <text evidence="1">The sequence shown here is derived from an EMBL/GenBank/DDBJ whole genome shotgun (WGS) entry which is preliminary data.</text>
</comment>
<evidence type="ECO:0000313" key="1">
    <source>
        <dbReference type="EMBL" id="KAK7464510.1"/>
    </source>
</evidence>
<gene>
    <name evidence="1" type="ORF">BaRGS_00037929</name>
</gene>
<protein>
    <submittedName>
        <fullName evidence="1">Uncharacterized protein</fullName>
    </submittedName>
</protein>
<accession>A0ABD0J7Q3</accession>
<keyword evidence="2" id="KW-1185">Reference proteome</keyword>
<organism evidence="1 2">
    <name type="scientific">Batillaria attramentaria</name>
    <dbReference type="NCBI Taxonomy" id="370345"/>
    <lineage>
        <taxon>Eukaryota</taxon>
        <taxon>Metazoa</taxon>
        <taxon>Spiralia</taxon>
        <taxon>Lophotrochozoa</taxon>
        <taxon>Mollusca</taxon>
        <taxon>Gastropoda</taxon>
        <taxon>Caenogastropoda</taxon>
        <taxon>Sorbeoconcha</taxon>
        <taxon>Cerithioidea</taxon>
        <taxon>Batillariidae</taxon>
        <taxon>Batillaria</taxon>
    </lineage>
</organism>
<reference evidence="1 2" key="1">
    <citation type="journal article" date="2023" name="Sci. Data">
        <title>Genome assembly of the Korean intertidal mud-creeper Batillaria attramentaria.</title>
        <authorList>
            <person name="Patra A.K."/>
            <person name="Ho P.T."/>
            <person name="Jun S."/>
            <person name="Lee S.J."/>
            <person name="Kim Y."/>
            <person name="Won Y.J."/>
        </authorList>
    </citation>
    <scope>NUCLEOTIDE SEQUENCE [LARGE SCALE GENOMIC DNA]</scope>
    <source>
        <strain evidence="1">Wonlab-2016</strain>
    </source>
</reference>
<dbReference type="Proteomes" id="UP001519460">
    <property type="component" value="Unassembled WGS sequence"/>
</dbReference>
<dbReference type="EMBL" id="JACVVK020000589">
    <property type="protein sequence ID" value="KAK7464510.1"/>
    <property type="molecule type" value="Genomic_DNA"/>
</dbReference>
<name>A0ABD0J7Q3_9CAEN</name>
<proteinExistence type="predicted"/>
<evidence type="ECO:0000313" key="2">
    <source>
        <dbReference type="Proteomes" id="UP001519460"/>
    </source>
</evidence>
<dbReference type="AlphaFoldDB" id="A0ABD0J7Q3"/>
<sequence>MALEVRKRSHRSPIPCLTGFELGAMVTSRRQKPTYVTGSFYGRERDGTAAYSTQKTGGNSSFVLHTNQQGAAHTASFPGRLPSDAKTMNAVAPYDDFVVVLVASLSLPGGGANREGSCGSERLGHCA</sequence>